<sequence>MKKVYTIFFLFAWILSGCNQQAQETPKPEKPLPLAQHQATDPQRMDAAKKIARQDGRVKEATAVIIKKDLSVGLKVENFNRFFLKDIRKTVFHRLRKTYPQYQIHVTTDHKLFDSLQKMETELREQPPLNPTSAQKKLRKINTDMKG</sequence>
<keyword evidence="2" id="KW-0732">Signal</keyword>
<dbReference type="EMBL" id="JBHTNU010000001">
    <property type="protein sequence ID" value="MFD1425321.1"/>
    <property type="molecule type" value="Genomic_DNA"/>
</dbReference>
<dbReference type="Pfam" id="PF09580">
    <property type="entry name" value="Spore_YhcN_YlaJ"/>
    <property type="match status" value="1"/>
</dbReference>
<dbReference type="Proteomes" id="UP001597282">
    <property type="component" value="Unassembled WGS sequence"/>
</dbReference>
<dbReference type="RefSeq" id="WP_380161969.1">
    <property type="nucleotide sequence ID" value="NZ_JBHTNU010000001.1"/>
</dbReference>
<reference evidence="4" key="1">
    <citation type="journal article" date="2019" name="Int. J. Syst. Evol. Microbiol.">
        <title>The Global Catalogue of Microorganisms (GCM) 10K type strain sequencing project: providing services to taxonomists for standard genome sequencing and annotation.</title>
        <authorList>
            <consortium name="The Broad Institute Genomics Platform"/>
            <consortium name="The Broad Institute Genome Sequencing Center for Infectious Disease"/>
            <person name="Wu L."/>
            <person name="Ma J."/>
        </authorList>
    </citation>
    <scope>NUCLEOTIDE SEQUENCE [LARGE SCALE GENOMIC DNA]</scope>
    <source>
        <strain evidence="4">S1</strain>
    </source>
</reference>
<feature type="region of interest" description="Disordered" evidence="1">
    <location>
        <begin position="127"/>
        <end position="147"/>
    </location>
</feature>
<comment type="caution">
    <text evidence="3">The sequence shown here is derived from an EMBL/GenBank/DDBJ whole genome shotgun (WGS) entry which is preliminary data.</text>
</comment>
<keyword evidence="3" id="KW-0449">Lipoprotein</keyword>
<feature type="signal peptide" evidence="2">
    <location>
        <begin position="1"/>
        <end position="22"/>
    </location>
</feature>
<proteinExistence type="predicted"/>
<evidence type="ECO:0000313" key="3">
    <source>
        <dbReference type="EMBL" id="MFD1425321.1"/>
    </source>
</evidence>
<gene>
    <name evidence="3" type="ORF">ACFQ4Y_00025</name>
</gene>
<dbReference type="PROSITE" id="PS51257">
    <property type="entry name" value="PROKAR_LIPOPROTEIN"/>
    <property type="match status" value="1"/>
</dbReference>
<keyword evidence="4" id="KW-1185">Reference proteome</keyword>
<feature type="chain" id="PRO_5046322485" evidence="2">
    <location>
        <begin position="23"/>
        <end position="147"/>
    </location>
</feature>
<feature type="region of interest" description="Disordered" evidence="1">
    <location>
        <begin position="22"/>
        <end position="44"/>
    </location>
</feature>
<evidence type="ECO:0000256" key="1">
    <source>
        <dbReference type="SAM" id="MobiDB-lite"/>
    </source>
</evidence>
<accession>A0ABW4C5S4</accession>
<evidence type="ECO:0000313" key="4">
    <source>
        <dbReference type="Proteomes" id="UP001597282"/>
    </source>
</evidence>
<dbReference type="InterPro" id="IPR019076">
    <property type="entry name" value="Spore_lipoprot_YhcN/YlaJ-like"/>
</dbReference>
<name>A0ABW4C5S4_9BACL</name>
<protein>
    <submittedName>
        <fullName evidence="3">YhcN/YlaJ family sporulation lipoprotein</fullName>
    </submittedName>
</protein>
<organism evidence="3 4">
    <name type="scientific">Kroppenstedtia sanguinis</name>
    <dbReference type="NCBI Taxonomy" id="1380684"/>
    <lineage>
        <taxon>Bacteria</taxon>
        <taxon>Bacillati</taxon>
        <taxon>Bacillota</taxon>
        <taxon>Bacilli</taxon>
        <taxon>Bacillales</taxon>
        <taxon>Thermoactinomycetaceae</taxon>
        <taxon>Kroppenstedtia</taxon>
    </lineage>
</organism>
<evidence type="ECO:0000256" key="2">
    <source>
        <dbReference type="SAM" id="SignalP"/>
    </source>
</evidence>